<feature type="transmembrane region" description="Helical" evidence="1">
    <location>
        <begin position="6"/>
        <end position="25"/>
    </location>
</feature>
<dbReference type="EMBL" id="FPHG01000017">
    <property type="protein sequence ID" value="SFV52791.1"/>
    <property type="molecule type" value="Genomic_DNA"/>
</dbReference>
<dbReference type="AlphaFoldDB" id="A0A1W1BH26"/>
<dbReference type="Pfam" id="PF07963">
    <property type="entry name" value="N_methyl"/>
    <property type="match status" value="1"/>
</dbReference>
<protein>
    <recommendedName>
        <fullName evidence="3">Prepilin-type N-terminal cleavage/methylation domain-containing protein</fullName>
    </recommendedName>
</protein>
<keyword evidence="1" id="KW-0812">Transmembrane</keyword>
<keyword evidence="1" id="KW-0472">Membrane</keyword>
<dbReference type="NCBIfam" id="TIGR02532">
    <property type="entry name" value="IV_pilin_GFxxxE"/>
    <property type="match status" value="1"/>
</dbReference>
<accession>A0A1W1BH26</accession>
<proteinExistence type="predicted"/>
<evidence type="ECO:0000256" key="1">
    <source>
        <dbReference type="SAM" id="Phobius"/>
    </source>
</evidence>
<keyword evidence="1" id="KW-1133">Transmembrane helix</keyword>
<organism evidence="2">
    <name type="scientific">hydrothermal vent metagenome</name>
    <dbReference type="NCBI Taxonomy" id="652676"/>
    <lineage>
        <taxon>unclassified sequences</taxon>
        <taxon>metagenomes</taxon>
        <taxon>ecological metagenomes</taxon>
    </lineage>
</organism>
<reference evidence="2" key="1">
    <citation type="submission" date="2016-10" db="EMBL/GenBank/DDBJ databases">
        <authorList>
            <person name="de Groot N.N."/>
        </authorList>
    </citation>
    <scope>NUCLEOTIDE SEQUENCE</scope>
</reference>
<dbReference type="InterPro" id="IPR012902">
    <property type="entry name" value="N_methyl_site"/>
</dbReference>
<evidence type="ECO:0000313" key="2">
    <source>
        <dbReference type="EMBL" id="SFV52791.1"/>
    </source>
</evidence>
<evidence type="ECO:0008006" key="3">
    <source>
        <dbReference type="Google" id="ProtNLM"/>
    </source>
</evidence>
<sequence length="129" mass="14928">MRKAFTIIEVMVSVLLISVVILAIIQMQKQTKDMALYLSDRGKNELSNTLFLDKSISKYNKSKKDAYTIIQTQSFHINDDEAKKILKNISRTINISDPLIMGEEQIIPVNINYIMLKKQYSARFIHFTL</sequence>
<gene>
    <name evidence="2" type="ORF">MNB_SV-9-1574</name>
</gene>
<name>A0A1W1BH26_9ZZZZ</name>